<feature type="compositionally biased region" description="Basic and acidic residues" evidence="11">
    <location>
        <begin position="1365"/>
        <end position="1377"/>
    </location>
</feature>
<keyword evidence="6" id="KW-0862">Zinc</keyword>
<evidence type="ECO:0000256" key="5">
    <source>
        <dbReference type="ARBA" id="ARBA00022771"/>
    </source>
</evidence>
<name>A0A6B0RHN7_9CETA</name>
<dbReference type="PROSITE" id="PS00028">
    <property type="entry name" value="ZINC_FINGER_C2H2_1"/>
    <property type="match status" value="2"/>
</dbReference>
<dbReference type="SMART" id="SM00355">
    <property type="entry name" value="ZnF_C2H2"/>
    <property type="match status" value="2"/>
</dbReference>
<feature type="compositionally biased region" description="Basic and acidic residues" evidence="11">
    <location>
        <begin position="938"/>
        <end position="948"/>
    </location>
</feature>
<dbReference type="SUPFAM" id="SSF57667">
    <property type="entry name" value="beta-beta-alpha zinc fingers"/>
    <property type="match status" value="1"/>
</dbReference>
<evidence type="ECO:0000313" key="13">
    <source>
        <dbReference type="EMBL" id="MXQ87546.1"/>
    </source>
</evidence>
<feature type="compositionally biased region" description="Polar residues" evidence="11">
    <location>
        <begin position="1238"/>
        <end position="1248"/>
    </location>
</feature>
<dbReference type="PROSITE" id="PS50157">
    <property type="entry name" value="ZINC_FINGER_C2H2_2"/>
    <property type="match status" value="2"/>
</dbReference>
<dbReference type="Gene3D" id="3.30.160.60">
    <property type="entry name" value="Classic Zinc Finger"/>
    <property type="match status" value="2"/>
</dbReference>
<keyword evidence="7" id="KW-0805">Transcription regulation</keyword>
<dbReference type="GO" id="GO:0008270">
    <property type="term" value="F:zinc ion binding"/>
    <property type="evidence" value="ECO:0007669"/>
    <property type="project" value="UniProtKB-KW"/>
</dbReference>
<feature type="compositionally biased region" description="Low complexity" evidence="11">
    <location>
        <begin position="87"/>
        <end position="117"/>
    </location>
</feature>
<feature type="region of interest" description="Disordered" evidence="11">
    <location>
        <begin position="394"/>
        <end position="448"/>
    </location>
</feature>
<accession>A0A6B0RHN7</accession>
<evidence type="ECO:0000256" key="7">
    <source>
        <dbReference type="ARBA" id="ARBA00023015"/>
    </source>
</evidence>
<evidence type="ECO:0000256" key="9">
    <source>
        <dbReference type="ARBA" id="ARBA00023242"/>
    </source>
</evidence>
<dbReference type="InterPro" id="IPR036236">
    <property type="entry name" value="Znf_C2H2_sf"/>
</dbReference>
<feature type="compositionally biased region" description="Polar residues" evidence="11">
    <location>
        <begin position="971"/>
        <end position="981"/>
    </location>
</feature>
<keyword evidence="14" id="KW-1185">Reference proteome</keyword>
<dbReference type="FunFam" id="3.30.160.60:FF:000083">
    <property type="entry name" value="Immunodeficiency virus type I enhancer binding protein 1"/>
    <property type="match status" value="1"/>
</dbReference>
<dbReference type="GO" id="GO:0000981">
    <property type="term" value="F:DNA-binding transcription factor activity, RNA polymerase II-specific"/>
    <property type="evidence" value="ECO:0007669"/>
    <property type="project" value="TreeGrafter"/>
</dbReference>
<evidence type="ECO:0000256" key="11">
    <source>
        <dbReference type="SAM" id="MobiDB-lite"/>
    </source>
</evidence>
<evidence type="ECO:0000256" key="8">
    <source>
        <dbReference type="ARBA" id="ARBA00023163"/>
    </source>
</evidence>
<dbReference type="FunFam" id="3.30.160.60:FF:000033">
    <property type="entry name" value="Immunodeficiency virus type I enhancer binding protein 1"/>
    <property type="match status" value="1"/>
</dbReference>
<feature type="domain" description="C2H2-type" evidence="12">
    <location>
        <begin position="848"/>
        <end position="875"/>
    </location>
</feature>
<keyword evidence="2" id="KW-0597">Phosphoprotein</keyword>
<feature type="region of interest" description="Disordered" evidence="11">
    <location>
        <begin position="1349"/>
        <end position="1377"/>
    </location>
</feature>
<organism evidence="13 14">
    <name type="scientific">Bos mutus</name>
    <name type="common">wild yak</name>
    <dbReference type="NCBI Taxonomy" id="72004"/>
    <lineage>
        <taxon>Eukaryota</taxon>
        <taxon>Metazoa</taxon>
        <taxon>Chordata</taxon>
        <taxon>Craniata</taxon>
        <taxon>Vertebrata</taxon>
        <taxon>Euteleostomi</taxon>
        <taxon>Mammalia</taxon>
        <taxon>Eutheria</taxon>
        <taxon>Laurasiatheria</taxon>
        <taxon>Artiodactyla</taxon>
        <taxon>Ruminantia</taxon>
        <taxon>Pecora</taxon>
        <taxon>Bovidae</taxon>
        <taxon>Bovinae</taxon>
        <taxon>Bos</taxon>
    </lineage>
</organism>
<keyword evidence="9" id="KW-0539">Nucleus</keyword>
<feature type="compositionally biased region" description="Basic and acidic residues" evidence="11">
    <location>
        <begin position="1009"/>
        <end position="1038"/>
    </location>
</feature>
<feature type="compositionally biased region" description="Basic and acidic residues" evidence="11">
    <location>
        <begin position="396"/>
        <end position="412"/>
    </location>
</feature>
<sequence length="1377" mass="150991">MPVGCEGLEVFGQLISKSHNIQVPEIRVTEEPDKPEKEKETQSKEPEKPVEEFQWPQRSETLSQLPAEKLPPKKKRLRLADMEHSSGESSFESTGTGLSRSPSQESNLSHSSSFSMSFDREETMKLVASKPDEFGKHSEFLTVPAGSYSLSVPGHHHHQKEMRRCSSEQMPCPHPTEVPEIRSKSFDYGNLSHAPAAGASAASALSPSRERKKCFLVRQASFSGSPEISQGEAGVDLGVKQEQLEHLHASLRSTWPHNACSVLPPLPAEDPGKQVVGPCPQLSSGPLHLAQQQILHLDSQESLRNPLIQPTSYIASKHLSEQSHLFPNQEALPFSPIQSALFQFQYPTVCMVHLPAQQPPWWQAHFPHPLAQHAPKSYGKPSFQAEVHPSYPLEPLAEHTGKKSADYAHTKDQTYPGGYSGTSGLPSKNLLPKFPSGESTKSTDTPSEQVLQEDFASASAGPLQSLPGTVVPVRIQTHVPSYGSVMYTSISQMLGQNSPAIVICKVDENVTQRTLVTNAAMQGIGFNIAQVLGQHAGLEKYPIWKVPQTLPLGLESSIPLCLPSTSDSVATLGGSKRMLSPASSLELFMETKQQKRVKEEKMYGQIVEELSAVELTNSDIKKDLSRPQKPQLVRQGCASEPKDGLASGSSSFSSLSPSSSQDHPSSSVPSREPVMPGSRASPLGQKSSSGQSESKESSDELDIDETASDMSMSPQTSSLPPGDSQLEEQGKGQKLPAGVLVHRASGPSGKVANSTLLFTDMVDFQQILQFPSLRTTTTMKPDATFLFGSKLERKLVGSILKERGKGDIHGDKDIGSKQTEPIRIKIFEGGYKSNEDYVYVRGRGRGKYICEECGIRCKKPSMLKKHIRTHTDVRPYVCKLCNFAFKTKGNLTKHMKSKAHMKKCLELGVSMTSVDDTETEEADTQMTEYQRLFQSKSTDSEPDKDRLDIPSCMDEDCMLSSEPGSSPRDFSPSSRHSSPGYDSSPCRDNSPKRCLIPKGDLSPRRHLSPRRDLSPMRHLSPRKEAALRREMSQRDVSPRRHLSPRRPVSPGKEIMARRDLSPRRERRYMTTIRAPSPRRALYHNPPLSMGQYLQAEPIVLGPPNLRRGLPQVPYFSLYGDQEGAYEHPGSSLFPEGPNDYVFSHLPLHSQQQVRAPIPMVPVGGIQMVHSIPPALSGLHPPPTLPLPMEGSEEKRGASGDSFAKDPYAVSKQHGKRSPYAPQSSGPPSTPSSPRLLMKQSTSEDSLNATEREQEENIQTCTKAIASLRIATEEAALLGADQSARGQVPHQKPLESAQASIRHFSGPEPGQPCTSASHPDLHDGEKDNFGTSQTAFAHSTFYSKSCLDDQQSGFQESKELPSSTEAGKEPASEKSQLH</sequence>
<dbReference type="PANTHER" id="PTHR45944:SF1">
    <property type="entry name" value="TRANSCRIPTION FACTOR HIVEP2"/>
    <property type="match status" value="1"/>
</dbReference>
<comment type="caution">
    <text evidence="13">The sequence shown here is derived from an EMBL/GenBank/DDBJ whole genome shotgun (WGS) entry which is preliminary data.</text>
</comment>
<feature type="compositionally biased region" description="Low complexity" evidence="11">
    <location>
        <begin position="647"/>
        <end position="670"/>
    </location>
</feature>
<evidence type="ECO:0000256" key="2">
    <source>
        <dbReference type="ARBA" id="ARBA00022553"/>
    </source>
</evidence>
<comment type="subcellular location">
    <subcellularLocation>
        <location evidence="1">Nucleus</location>
    </subcellularLocation>
</comment>
<dbReference type="InterPro" id="IPR051969">
    <property type="entry name" value="Zinc-finger_DNA-bd_regulators"/>
</dbReference>
<dbReference type="GO" id="GO:0000978">
    <property type="term" value="F:RNA polymerase II cis-regulatory region sequence-specific DNA binding"/>
    <property type="evidence" value="ECO:0007669"/>
    <property type="project" value="TreeGrafter"/>
</dbReference>
<dbReference type="InterPro" id="IPR013087">
    <property type="entry name" value="Znf_C2H2_type"/>
</dbReference>
<dbReference type="GO" id="GO:0005634">
    <property type="term" value="C:nucleus"/>
    <property type="evidence" value="ECO:0007669"/>
    <property type="project" value="UniProtKB-SubCell"/>
</dbReference>
<feature type="region of interest" description="Disordered" evidence="11">
    <location>
        <begin position="622"/>
        <end position="734"/>
    </location>
</feature>
<reference evidence="13" key="1">
    <citation type="submission" date="2019-10" db="EMBL/GenBank/DDBJ databases">
        <title>The sequence and de novo assembly of the wild yak genome.</title>
        <authorList>
            <person name="Liu Y."/>
        </authorList>
    </citation>
    <scope>NUCLEOTIDE SEQUENCE [LARGE SCALE GENOMIC DNA]</scope>
    <source>
        <strain evidence="13">WY2019</strain>
    </source>
</reference>
<feature type="region of interest" description="Disordered" evidence="11">
    <location>
        <begin position="1173"/>
        <end position="1255"/>
    </location>
</feature>
<protein>
    <recommendedName>
        <fullName evidence="12">C2H2-type domain-containing protein</fullName>
    </recommendedName>
</protein>
<evidence type="ECO:0000256" key="4">
    <source>
        <dbReference type="ARBA" id="ARBA00022737"/>
    </source>
</evidence>
<feature type="domain" description="C2H2-type" evidence="12">
    <location>
        <begin position="876"/>
        <end position="900"/>
    </location>
</feature>
<dbReference type="Proteomes" id="UP000322234">
    <property type="component" value="Unassembled WGS sequence"/>
</dbReference>
<dbReference type="EMBL" id="VBQZ03000038">
    <property type="protein sequence ID" value="MXQ87546.1"/>
    <property type="molecule type" value="Genomic_DNA"/>
</dbReference>
<evidence type="ECO:0000256" key="3">
    <source>
        <dbReference type="ARBA" id="ARBA00022723"/>
    </source>
</evidence>
<gene>
    <name evidence="13" type="ORF">E5288_WYG000028</name>
</gene>
<evidence type="ECO:0000313" key="14">
    <source>
        <dbReference type="Proteomes" id="UP000322234"/>
    </source>
</evidence>
<dbReference type="Pfam" id="PF00096">
    <property type="entry name" value="zf-C2H2"/>
    <property type="match status" value="2"/>
</dbReference>
<evidence type="ECO:0000256" key="1">
    <source>
        <dbReference type="ARBA" id="ARBA00004123"/>
    </source>
</evidence>
<evidence type="ECO:0000256" key="6">
    <source>
        <dbReference type="ARBA" id="ARBA00022833"/>
    </source>
</evidence>
<feature type="region of interest" description="Disordered" evidence="11">
    <location>
        <begin position="19"/>
        <end position="117"/>
    </location>
</feature>
<evidence type="ECO:0000256" key="10">
    <source>
        <dbReference type="PROSITE-ProRule" id="PRU00042"/>
    </source>
</evidence>
<feature type="compositionally biased region" description="Polar residues" evidence="11">
    <location>
        <begin position="708"/>
        <end position="719"/>
    </location>
</feature>
<keyword evidence="4" id="KW-0677">Repeat</keyword>
<feature type="compositionally biased region" description="Basic and acidic residues" evidence="11">
    <location>
        <begin position="27"/>
        <end position="51"/>
    </location>
</feature>
<proteinExistence type="predicted"/>
<keyword evidence="3" id="KW-0479">Metal-binding</keyword>
<feature type="compositionally biased region" description="Polar residues" evidence="11">
    <location>
        <begin position="437"/>
        <end position="448"/>
    </location>
</feature>
<feature type="region of interest" description="Disordered" evidence="11">
    <location>
        <begin position="1280"/>
        <end position="1331"/>
    </location>
</feature>
<feature type="region of interest" description="Disordered" evidence="11">
    <location>
        <begin position="933"/>
        <end position="1050"/>
    </location>
</feature>
<feature type="compositionally biased region" description="Basic and acidic residues" evidence="11">
    <location>
        <begin position="1318"/>
        <end position="1327"/>
    </location>
</feature>
<keyword evidence="8" id="KW-0804">Transcription</keyword>
<feature type="compositionally biased region" description="Polar residues" evidence="11">
    <location>
        <begin position="1349"/>
        <end position="1364"/>
    </location>
</feature>
<evidence type="ECO:0000259" key="12">
    <source>
        <dbReference type="PROSITE" id="PS50157"/>
    </source>
</evidence>
<dbReference type="PANTHER" id="PTHR45944">
    <property type="entry name" value="SCHNURRI, ISOFORM F"/>
    <property type="match status" value="1"/>
</dbReference>
<keyword evidence="5 10" id="KW-0863">Zinc-finger</keyword>